<dbReference type="OrthoDB" id="8184310at2759"/>
<protein>
    <recommendedName>
        <fullName evidence="1">N-acetyltransferase domain-containing protein</fullName>
    </recommendedName>
</protein>
<comment type="caution">
    <text evidence="2">The sequence shown here is derived from an EMBL/GenBank/DDBJ whole genome shotgun (WGS) entry which is preliminary data.</text>
</comment>
<dbReference type="PANTHER" id="PTHR20905">
    <property type="entry name" value="N-ACETYLTRANSFERASE-RELATED"/>
    <property type="match status" value="1"/>
</dbReference>
<organism evidence="2 3">
    <name type="scientific">Ignelater luminosus</name>
    <name type="common">Cucubano</name>
    <name type="synonym">Pyrophorus luminosus</name>
    <dbReference type="NCBI Taxonomy" id="2038154"/>
    <lineage>
        <taxon>Eukaryota</taxon>
        <taxon>Metazoa</taxon>
        <taxon>Ecdysozoa</taxon>
        <taxon>Arthropoda</taxon>
        <taxon>Hexapoda</taxon>
        <taxon>Insecta</taxon>
        <taxon>Pterygota</taxon>
        <taxon>Neoptera</taxon>
        <taxon>Endopterygota</taxon>
        <taxon>Coleoptera</taxon>
        <taxon>Polyphaga</taxon>
        <taxon>Elateriformia</taxon>
        <taxon>Elateroidea</taxon>
        <taxon>Elateridae</taxon>
        <taxon>Agrypninae</taxon>
        <taxon>Pyrophorini</taxon>
        <taxon>Ignelater</taxon>
    </lineage>
</organism>
<dbReference type="GO" id="GO:0008080">
    <property type="term" value="F:N-acetyltransferase activity"/>
    <property type="evidence" value="ECO:0007669"/>
    <property type="project" value="TreeGrafter"/>
</dbReference>
<dbReference type="Pfam" id="PF00583">
    <property type="entry name" value="Acetyltransf_1"/>
    <property type="match status" value="1"/>
</dbReference>
<keyword evidence="3" id="KW-1185">Reference proteome</keyword>
<evidence type="ECO:0000313" key="2">
    <source>
        <dbReference type="EMBL" id="KAF2895389.1"/>
    </source>
</evidence>
<evidence type="ECO:0000259" key="1">
    <source>
        <dbReference type="Pfam" id="PF00583"/>
    </source>
</evidence>
<dbReference type="Gene3D" id="3.40.630.30">
    <property type="match status" value="1"/>
</dbReference>
<accession>A0A8K0CXG6</accession>
<dbReference type="PANTHER" id="PTHR20905:SF32">
    <property type="entry name" value="ARYLALKYLAMINE N-ACETYLTRANSFERASE-LIKE 7, ISOFORM A"/>
    <property type="match status" value="1"/>
</dbReference>
<dbReference type="CDD" id="cd04301">
    <property type="entry name" value="NAT_SF"/>
    <property type="match status" value="1"/>
</dbReference>
<name>A0A8K0CXG6_IGNLU</name>
<dbReference type="EMBL" id="VTPC01005971">
    <property type="protein sequence ID" value="KAF2895389.1"/>
    <property type="molecule type" value="Genomic_DNA"/>
</dbReference>
<dbReference type="SUPFAM" id="SSF55729">
    <property type="entry name" value="Acyl-CoA N-acyltransferases (Nat)"/>
    <property type="match status" value="1"/>
</dbReference>
<reference evidence="2" key="1">
    <citation type="submission" date="2019-08" db="EMBL/GenBank/DDBJ databases">
        <title>The genome of the North American firefly Photinus pyralis.</title>
        <authorList>
            <consortium name="Photinus pyralis genome working group"/>
            <person name="Fallon T.R."/>
            <person name="Sander Lower S.E."/>
            <person name="Weng J.-K."/>
        </authorList>
    </citation>
    <scope>NUCLEOTIDE SEQUENCE</scope>
    <source>
        <strain evidence="2">TRF0915ILg1</strain>
        <tissue evidence="2">Whole body</tissue>
    </source>
</reference>
<dbReference type="AlphaFoldDB" id="A0A8K0CXG6"/>
<dbReference type="InterPro" id="IPR016181">
    <property type="entry name" value="Acyl_CoA_acyltransferase"/>
</dbReference>
<feature type="domain" description="N-acetyltransferase" evidence="1">
    <location>
        <begin position="156"/>
        <end position="193"/>
    </location>
</feature>
<sequence>MWVRPVSALYPTTWAKFTRTNKDGKLIHFEIQDITEDLYSACTKFMTKHFIPDEPMYTALGFMNDSASIKEQQGWWTAILPEKLSLVCLIKDSKNPNTESQIAGINFLYYHHKSHDEMNCQFKGEVFKTICNIVQQLENQINRYELLNVDEYIDDFGLCVHPDYRGMGIATELLKAKDNLGKGVGLKATFTVFSAIASQKAADKAGYKTLVEMKYSDLQKIFPQHELNVKDTPSIKYTYKLFSDT</sequence>
<dbReference type="InterPro" id="IPR000182">
    <property type="entry name" value="GNAT_dom"/>
</dbReference>
<proteinExistence type="predicted"/>
<evidence type="ECO:0000313" key="3">
    <source>
        <dbReference type="Proteomes" id="UP000801492"/>
    </source>
</evidence>
<dbReference type="Proteomes" id="UP000801492">
    <property type="component" value="Unassembled WGS sequence"/>
</dbReference>
<gene>
    <name evidence="2" type="ORF">ILUMI_10784</name>
</gene>